<dbReference type="Proteomes" id="UP000230709">
    <property type="component" value="Chromosome"/>
</dbReference>
<organism evidence="2 3">
    <name type="scientific">Methylosinus trichosporium (strain ATCC 35070 / NCIMB 11131 / UNIQEM 75 / OB3b)</name>
    <dbReference type="NCBI Taxonomy" id="595536"/>
    <lineage>
        <taxon>Bacteria</taxon>
        <taxon>Pseudomonadati</taxon>
        <taxon>Pseudomonadota</taxon>
        <taxon>Alphaproteobacteria</taxon>
        <taxon>Hyphomicrobiales</taxon>
        <taxon>Methylocystaceae</taxon>
        <taxon>Methylosinus</taxon>
    </lineage>
</organism>
<gene>
    <name evidence="2" type="ORF">CQW49_20300</name>
</gene>
<name>A0A2D2D4T8_METT3</name>
<dbReference type="STRING" id="595536.GCA_000178815_01135"/>
<accession>A0A2D2D4T8</accession>
<protein>
    <submittedName>
        <fullName evidence="2">DUF1640 domain-containing protein</fullName>
    </submittedName>
</protein>
<feature type="transmembrane region" description="Helical" evidence="1">
    <location>
        <begin position="66"/>
        <end position="86"/>
    </location>
</feature>
<evidence type="ECO:0000313" key="3">
    <source>
        <dbReference type="Proteomes" id="UP000230709"/>
    </source>
</evidence>
<dbReference type="KEGG" id="mtw:CQW49_20300"/>
<dbReference type="EMBL" id="CP023737">
    <property type="protein sequence ID" value="ATQ69964.1"/>
    <property type="molecule type" value="Genomic_DNA"/>
</dbReference>
<sequence length="91" mass="9566">MSAVAFDTLKFARKLEAGGFTQAQATAAAEAFADATSQELATKSDLAATKAELKADIELVKRDLKIWFGSVMVVAVGVILAAIRYLPAGHP</sequence>
<evidence type="ECO:0000313" key="2">
    <source>
        <dbReference type="EMBL" id="ATQ69964.1"/>
    </source>
</evidence>
<reference evidence="3" key="1">
    <citation type="submission" date="2017-10" db="EMBL/GenBank/DDBJ databases">
        <title>Completed PacBio SMRT sequence of Methylosinus trichosporium OB3b reveals presence of a third large plasmid.</title>
        <authorList>
            <person name="Charles T.C."/>
            <person name="Lynch M.D.J."/>
            <person name="Heil J.R."/>
            <person name="Cheng J."/>
        </authorList>
    </citation>
    <scope>NUCLEOTIDE SEQUENCE [LARGE SCALE GENOMIC DNA]</scope>
    <source>
        <strain evidence="3">OB3b</strain>
    </source>
</reference>
<keyword evidence="1" id="KW-1133">Transmembrane helix</keyword>
<dbReference type="RefSeq" id="WP_003611601.1">
    <property type="nucleotide sequence ID" value="NZ_ADVE02000001.1"/>
</dbReference>
<keyword evidence="3" id="KW-1185">Reference proteome</keyword>
<keyword evidence="1" id="KW-0472">Membrane</keyword>
<proteinExistence type="predicted"/>
<dbReference type="Gene3D" id="1.20.5.340">
    <property type="match status" value="1"/>
</dbReference>
<keyword evidence="1" id="KW-0812">Transmembrane</keyword>
<evidence type="ECO:0000256" key="1">
    <source>
        <dbReference type="SAM" id="Phobius"/>
    </source>
</evidence>
<dbReference type="AlphaFoldDB" id="A0A2D2D4T8"/>